<dbReference type="Gene3D" id="3.30.450.40">
    <property type="match status" value="1"/>
</dbReference>
<dbReference type="Gene3D" id="3.30.565.10">
    <property type="entry name" value="Histidine kinase-like ATPase, C-terminal domain"/>
    <property type="match status" value="1"/>
</dbReference>
<dbReference type="GO" id="GO:0005524">
    <property type="term" value="F:ATP binding"/>
    <property type="evidence" value="ECO:0007669"/>
    <property type="project" value="UniProtKB-KW"/>
</dbReference>
<keyword evidence="1" id="KW-0808">Transferase</keyword>
<dbReference type="RefSeq" id="WP_386256334.1">
    <property type="nucleotide sequence ID" value="NZ_JBHTRV010000001.1"/>
</dbReference>
<dbReference type="SMART" id="SM00387">
    <property type="entry name" value="HATPase_c"/>
    <property type="match status" value="1"/>
</dbReference>
<dbReference type="CDD" id="cd16917">
    <property type="entry name" value="HATPase_UhpB-NarQ-NarX-like"/>
    <property type="match status" value="1"/>
</dbReference>
<keyword evidence="6" id="KW-0547">Nucleotide-binding</keyword>
<keyword evidence="2" id="KW-0418">Kinase</keyword>
<dbReference type="EMBL" id="JBHTRV010000001">
    <property type="protein sequence ID" value="MFE5978238.1"/>
    <property type="molecule type" value="Genomic_DNA"/>
</dbReference>
<dbReference type="Pfam" id="PF07730">
    <property type="entry name" value="HisKA_3"/>
    <property type="match status" value="1"/>
</dbReference>
<name>A0ABW6IKY6_STRWE</name>
<dbReference type="Pfam" id="PF02518">
    <property type="entry name" value="HATPase_c"/>
    <property type="match status" value="1"/>
</dbReference>
<feature type="domain" description="Histidine kinase/HSP90-like ATPase" evidence="5">
    <location>
        <begin position="292"/>
        <end position="405"/>
    </location>
</feature>
<evidence type="ECO:0000256" key="1">
    <source>
        <dbReference type="ARBA" id="ARBA00022679"/>
    </source>
</evidence>
<evidence type="ECO:0000313" key="6">
    <source>
        <dbReference type="EMBL" id="MFE5978238.1"/>
    </source>
</evidence>
<dbReference type="SUPFAM" id="SSF55874">
    <property type="entry name" value="ATPase domain of HSP90 chaperone/DNA topoisomerase II/histidine kinase"/>
    <property type="match status" value="1"/>
</dbReference>
<feature type="region of interest" description="Disordered" evidence="4">
    <location>
        <begin position="335"/>
        <end position="409"/>
    </location>
</feature>
<keyword evidence="7" id="KW-1185">Reference proteome</keyword>
<dbReference type="InterPro" id="IPR036890">
    <property type="entry name" value="HATPase_C_sf"/>
</dbReference>
<dbReference type="InterPro" id="IPR003594">
    <property type="entry name" value="HATPase_dom"/>
</dbReference>
<dbReference type="PANTHER" id="PTHR24421:SF59">
    <property type="entry name" value="OXYGEN SENSOR HISTIDINE KINASE NREB"/>
    <property type="match status" value="1"/>
</dbReference>
<dbReference type="InterPro" id="IPR050482">
    <property type="entry name" value="Sensor_HK_TwoCompSys"/>
</dbReference>
<protein>
    <submittedName>
        <fullName evidence="6">ATP-binding protein</fullName>
    </submittedName>
</protein>
<dbReference type="InterPro" id="IPR011712">
    <property type="entry name" value="Sig_transdc_His_kin_sub3_dim/P"/>
</dbReference>
<comment type="caution">
    <text evidence="6">The sequence shown here is derived from an EMBL/GenBank/DDBJ whole genome shotgun (WGS) entry which is preliminary data.</text>
</comment>
<proteinExistence type="predicted"/>
<dbReference type="InterPro" id="IPR003018">
    <property type="entry name" value="GAF"/>
</dbReference>
<dbReference type="SUPFAM" id="SSF55781">
    <property type="entry name" value="GAF domain-like"/>
    <property type="match status" value="1"/>
</dbReference>
<evidence type="ECO:0000259" key="5">
    <source>
        <dbReference type="SMART" id="SM00387"/>
    </source>
</evidence>
<reference evidence="6 7" key="1">
    <citation type="submission" date="2024-09" db="EMBL/GenBank/DDBJ databases">
        <title>The Natural Products Discovery Center: Release of the First 8490 Sequenced Strains for Exploring Actinobacteria Biosynthetic Diversity.</title>
        <authorList>
            <person name="Kalkreuter E."/>
            <person name="Kautsar S.A."/>
            <person name="Yang D."/>
            <person name="Bader C.D."/>
            <person name="Teijaro C.N."/>
            <person name="Fluegel L."/>
            <person name="Davis C.M."/>
            <person name="Simpson J.R."/>
            <person name="Lauterbach L."/>
            <person name="Steele A.D."/>
            <person name="Gui C."/>
            <person name="Meng S."/>
            <person name="Li G."/>
            <person name="Viehrig K."/>
            <person name="Ye F."/>
            <person name="Su P."/>
            <person name="Kiefer A.F."/>
            <person name="Nichols A."/>
            <person name="Cepeda A.J."/>
            <person name="Yan W."/>
            <person name="Fan B."/>
            <person name="Jiang Y."/>
            <person name="Adhikari A."/>
            <person name="Zheng C.-J."/>
            <person name="Schuster L."/>
            <person name="Cowan T.M."/>
            <person name="Smanski M.J."/>
            <person name="Chevrette M.G."/>
            <person name="De Carvalho L.P.S."/>
            <person name="Shen B."/>
        </authorList>
    </citation>
    <scope>NUCLEOTIDE SEQUENCE [LARGE SCALE GENOMIC DNA]</scope>
    <source>
        <strain evidence="6 7">NPDC056472</strain>
    </source>
</reference>
<dbReference type="Pfam" id="PF13185">
    <property type="entry name" value="GAF_2"/>
    <property type="match status" value="1"/>
</dbReference>
<dbReference type="InterPro" id="IPR029016">
    <property type="entry name" value="GAF-like_dom_sf"/>
</dbReference>
<evidence type="ECO:0000313" key="7">
    <source>
        <dbReference type="Proteomes" id="UP001600424"/>
    </source>
</evidence>
<keyword evidence="3" id="KW-0902">Two-component regulatory system</keyword>
<accession>A0ABW6IKY6</accession>
<dbReference type="Gene3D" id="1.20.5.1930">
    <property type="match status" value="1"/>
</dbReference>
<sequence>MSGHGEREQEVLEGLDRLFRLDTEREQRLSLLDTHAVLRALADRIRHEHGFDIALAGLVEDRDLVLRIWSGTQFDALHDLPIPLGLGVGGRVAAVGRPVVVGDYCRSDRITHDFDSQVSREQVTGMVGIPIGSGTARGVIYGAQRNATEISDRTVDALGRMSRLATLAVDVADGAATLADTSVAAERRRIAESLHDSVGAMLFGIGSSLRQLQTEARETPYVAQRLAVIEHQLSLAGSTLRESVSRLHDARSDHDPGRLAADVAGSVRSFELRTGIPASFVPVGRTPELDPERRAVLVRAVDEALLNVEKHAQARSVVVTLAAYDDLVSIAVMDDGVGRPEPDGTPAPESEAKGGAVTAGDGPATRGTGAGLPALQTRVERLGGSLRLVQEDDGTTLRCDVPLPRSSGS</sequence>
<evidence type="ECO:0000256" key="4">
    <source>
        <dbReference type="SAM" id="MobiDB-lite"/>
    </source>
</evidence>
<organism evidence="6 7">
    <name type="scientific">Streptomyces wedmorensis</name>
    <dbReference type="NCBI Taxonomy" id="43759"/>
    <lineage>
        <taxon>Bacteria</taxon>
        <taxon>Bacillati</taxon>
        <taxon>Actinomycetota</taxon>
        <taxon>Actinomycetes</taxon>
        <taxon>Kitasatosporales</taxon>
        <taxon>Streptomycetaceae</taxon>
        <taxon>Streptomyces</taxon>
    </lineage>
</organism>
<dbReference type="Proteomes" id="UP001600424">
    <property type="component" value="Unassembled WGS sequence"/>
</dbReference>
<keyword evidence="6" id="KW-0067">ATP-binding</keyword>
<gene>
    <name evidence="6" type="ORF">ACFQ63_00855</name>
</gene>
<dbReference type="PANTHER" id="PTHR24421">
    <property type="entry name" value="NITRATE/NITRITE SENSOR PROTEIN NARX-RELATED"/>
    <property type="match status" value="1"/>
</dbReference>
<evidence type="ECO:0000256" key="2">
    <source>
        <dbReference type="ARBA" id="ARBA00022777"/>
    </source>
</evidence>
<evidence type="ECO:0000256" key="3">
    <source>
        <dbReference type="ARBA" id="ARBA00023012"/>
    </source>
</evidence>